<evidence type="ECO:0000256" key="1">
    <source>
        <dbReference type="SAM" id="SignalP"/>
    </source>
</evidence>
<accession>A0AA36GR87</accession>
<feature type="chain" id="PRO_5041353409" evidence="1">
    <location>
        <begin position="23"/>
        <end position="180"/>
    </location>
</feature>
<gene>
    <name evidence="2" type="ORF">CYNAS_LOCUS8771</name>
</gene>
<evidence type="ECO:0000313" key="2">
    <source>
        <dbReference type="EMBL" id="CAJ0596788.1"/>
    </source>
</evidence>
<protein>
    <submittedName>
        <fullName evidence="2">Uncharacterized protein</fullName>
    </submittedName>
</protein>
<keyword evidence="1" id="KW-0732">Signal</keyword>
<dbReference type="EMBL" id="CATQJL010000223">
    <property type="protein sequence ID" value="CAJ0596788.1"/>
    <property type="molecule type" value="Genomic_DNA"/>
</dbReference>
<sequence length="180" mass="20637">MSFALQLVLTLFLLGWLSISCSLRGATDDEAPMRPQFRTAQRGQNASMELKKTVTTTKTDSNETVPVLAKPHRCLKKQLSAEDFLEDKTQAEEIEPHGDRKLVSASAEKWIPYPEVKEPTKAQRKRRAAQLEQDKLKKIAEGYYQPRSDMDDTLDQVESLDMERSEARFKWLKVLPITKK</sequence>
<reference evidence="2" key="1">
    <citation type="submission" date="2023-07" db="EMBL/GenBank/DDBJ databases">
        <authorList>
            <consortium name="CYATHOMIX"/>
        </authorList>
    </citation>
    <scope>NUCLEOTIDE SEQUENCE</scope>
    <source>
        <strain evidence="2">N/A</strain>
    </source>
</reference>
<feature type="signal peptide" evidence="1">
    <location>
        <begin position="1"/>
        <end position="22"/>
    </location>
</feature>
<evidence type="ECO:0000313" key="3">
    <source>
        <dbReference type="Proteomes" id="UP001176961"/>
    </source>
</evidence>
<dbReference type="AlphaFoldDB" id="A0AA36GR87"/>
<name>A0AA36GR87_CYLNA</name>
<comment type="caution">
    <text evidence="2">The sequence shown here is derived from an EMBL/GenBank/DDBJ whole genome shotgun (WGS) entry which is preliminary data.</text>
</comment>
<keyword evidence="3" id="KW-1185">Reference proteome</keyword>
<organism evidence="2 3">
    <name type="scientific">Cylicocyclus nassatus</name>
    <name type="common">Nematode worm</name>
    <dbReference type="NCBI Taxonomy" id="53992"/>
    <lineage>
        <taxon>Eukaryota</taxon>
        <taxon>Metazoa</taxon>
        <taxon>Ecdysozoa</taxon>
        <taxon>Nematoda</taxon>
        <taxon>Chromadorea</taxon>
        <taxon>Rhabditida</taxon>
        <taxon>Rhabditina</taxon>
        <taxon>Rhabditomorpha</taxon>
        <taxon>Strongyloidea</taxon>
        <taxon>Strongylidae</taxon>
        <taxon>Cylicocyclus</taxon>
    </lineage>
</organism>
<proteinExistence type="predicted"/>
<dbReference type="Proteomes" id="UP001176961">
    <property type="component" value="Unassembled WGS sequence"/>
</dbReference>